<evidence type="ECO:0000313" key="3">
    <source>
        <dbReference type="Proteomes" id="UP000218890"/>
    </source>
</evidence>
<dbReference type="InterPro" id="IPR046173">
    <property type="entry name" value="DUF6175"/>
</dbReference>
<protein>
    <recommendedName>
        <fullName evidence="4">Lipoprotein</fullName>
    </recommendedName>
</protein>
<accession>A0A0X8X702</accession>
<dbReference type="RefSeq" id="WP_162549261.1">
    <property type="nucleotide sequence ID" value="NZ_NRRM01000001.1"/>
</dbReference>
<feature type="chain" id="PRO_5016343688" description="Lipoprotein" evidence="1">
    <location>
        <begin position="25"/>
        <end position="412"/>
    </location>
</feature>
<evidence type="ECO:0008006" key="4">
    <source>
        <dbReference type="Google" id="ProtNLM"/>
    </source>
</evidence>
<dbReference type="AlphaFoldDB" id="A0A0X8X702"/>
<sequence>MLNIKSRFPLRSSLIALSAAVVFGCESTPTEPETYVPTSRQGQEVEAISAAEVTIRARGIGQDMATARDDARRAAIWVVLHGGSHPLLIDRDARRAFEEHQEDIFRNATDFITDYSRPLSRHQDGDRQIVEKEVRVNEARLMEELVALGVITDPMEVLVELGRPRIAVIPQSADKEDKARPAITMISEYLQERGFDVEVPRASDEVDDIIRQAAALEGAADPMYELALQTGSDIYITVDVEESSRRIGGSEVLRAGVSAIAYYTATGDQLGATTGHSPERDVSGYRSVVEEAANAVGNRITRQIARSWINELERGRPFKVVVSAEEGQASAIGREIHRLMRAVCNESTRNAAGSSSFDYTLRCTEQNDAMDLLLDLEAGYAGPGVIERTLDSGSLLIITAGESGHGSDIVIE</sequence>
<organism evidence="2 3">
    <name type="scientific">Halorhodospira halochloris</name>
    <name type="common">Ectothiorhodospira halochloris</name>
    <dbReference type="NCBI Taxonomy" id="1052"/>
    <lineage>
        <taxon>Bacteria</taxon>
        <taxon>Pseudomonadati</taxon>
        <taxon>Pseudomonadota</taxon>
        <taxon>Gammaproteobacteria</taxon>
        <taxon>Chromatiales</taxon>
        <taxon>Ectothiorhodospiraceae</taxon>
        <taxon>Halorhodospira</taxon>
    </lineage>
</organism>
<dbReference type="PROSITE" id="PS51257">
    <property type="entry name" value="PROKAR_LIPOPROTEIN"/>
    <property type="match status" value="1"/>
</dbReference>
<evidence type="ECO:0000313" key="2">
    <source>
        <dbReference type="EMBL" id="BAU56759.2"/>
    </source>
</evidence>
<feature type="signal peptide" evidence="1">
    <location>
        <begin position="1"/>
        <end position="24"/>
    </location>
</feature>
<evidence type="ECO:0000256" key="1">
    <source>
        <dbReference type="SAM" id="SignalP"/>
    </source>
</evidence>
<dbReference type="Gene3D" id="3.40.50.10610">
    <property type="entry name" value="ABC-type transport auxiliary lipoprotein component"/>
    <property type="match status" value="1"/>
</dbReference>
<reference evidence="2" key="1">
    <citation type="submission" date="2016-02" db="EMBL/GenBank/DDBJ databases">
        <title>Halorhodospira halochloris DSM-1059 complete genome, version 2.</title>
        <authorList>
            <person name="Tsukatani Y."/>
        </authorList>
    </citation>
    <scope>NUCLEOTIDE SEQUENCE</scope>
    <source>
        <strain evidence="2">DSM 1059</strain>
    </source>
</reference>
<keyword evidence="1" id="KW-0732">Signal</keyword>
<dbReference type="Proteomes" id="UP000218890">
    <property type="component" value="Chromosome"/>
</dbReference>
<dbReference type="Pfam" id="PF19672">
    <property type="entry name" value="DUF6175"/>
    <property type="match status" value="1"/>
</dbReference>
<keyword evidence="3" id="KW-1185">Reference proteome</keyword>
<proteinExistence type="predicted"/>
<name>A0A0X8X702_HALHR</name>
<dbReference type="EMBL" id="AP017372">
    <property type="protein sequence ID" value="BAU56759.2"/>
    <property type="molecule type" value="Genomic_DNA"/>
</dbReference>
<dbReference type="KEGG" id="hhk:HH1059_00890"/>
<gene>
    <name evidence="2" type="ORF">HH1059_00890</name>
</gene>